<organism evidence="1 2">
    <name type="scientific">Pocillopora meandrina</name>
    <dbReference type="NCBI Taxonomy" id="46732"/>
    <lineage>
        <taxon>Eukaryota</taxon>
        <taxon>Metazoa</taxon>
        <taxon>Cnidaria</taxon>
        <taxon>Anthozoa</taxon>
        <taxon>Hexacorallia</taxon>
        <taxon>Scleractinia</taxon>
        <taxon>Astrocoeniina</taxon>
        <taxon>Pocilloporidae</taxon>
        <taxon>Pocillopora</taxon>
    </lineage>
</organism>
<comment type="caution">
    <text evidence="1">The sequence shown here is derived from an EMBL/GenBank/DDBJ whole genome shotgun (WGS) entry which is preliminary data.</text>
</comment>
<dbReference type="AlphaFoldDB" id="A0AAU9WBL1"/>
<proteinExistence type="predicted"/>
<dbReference type="Proteomes" id="UP001159428">
    <property type="component" value="Unassembled WGS sequence"/>
</dbReference>
<accession>A0AAU9WBL1</accession>
<gene>
    <name evidence="1" type="ORF">PMEA_00003100</name>
</gene>
<evidence type="ECO:0000313" key="2">
    <source>
        <dbReference type="Proteomes" id="UP001159428"/>
    </source>
</evidence>
<keyword evidence="2" id="KW-1185">Reference proteome</keyword>
<dbReference type="EMBL" id="CALNXJ010000011">
    <property type="protein sequence ID" value="CAH3108069.1"/>
    <property type="molecule type" value="Genomic_DNA"/>
</dbReference>
<evidence type="ECO:0000313" key="1">
    <source>
        <dbReference type="EMBL" id="CAH3108069.1"/>
    </source>
</evidence>
<name>A0AAU9WBL1_9CNID</name>
<reference evidence="1 2" key="1">
    <citation type="submission" date="2022-05" db="EMBL/GenBank/DDBJ databases">
        <authorList>
            <consortium name="Genoscope - CEA"/>
            <person name="William W."/>
        </authorList>
    </citation>
    <scope>NUCLEOTIDE SEQUENCE [LARGE SCALE GENOMIC DNA]</scope>
</reference>
<sequence length="239" mass="26196">MSLAMLKDPNHTITENGVHCSNSDCVLPMCINSKLGSLIKKSTDCKRAENSKATTDTSLKNAADCKMNSVAENGDMEQWWRDLQSLGILDQFPSNTHTDRSFLYEQNDSSPSQLGAILRPCFSQGIRVLGNQTQPCIQQVHPGSSTVPNLPFFGDGLYQDTQTVVTNPLIQSGIAKHEAYPLNDSDASRSAKSGKLFEILSLIFQALEGPHTANLEEHYASALQKALHEIQAVKSLCHH</sequence>
<protein>
    <submittedName>
        <fullName evidence="1">Uncharacterized protein</fullName>
    </submittedName>
</protein>